<dbReference type="AlphaFoldDB" id="A0A6A5UXY5"/>
<dbReference type="SUPFAM" id="SSF56112">
    <property type="entry name" value="Protein kinase-like (PK-like)"/>
    <property type="match status" value="1"/>
</dbReference>
<keyword evidence="3" id="KW-1185">Reference proteome</keyword>
<keyword evidence="1" id="KW-0812">Transmembrane</keyword>
<dbReference type="InterPro" id="IPR011009">
    <property type="entry name" value="Kinase-like_dom_sf"/>
</dbReference>
<evidence type="ECO:0000313" key="2">
    <source>
        <dbReference type="EMBL" id="KAF1967736.1"/>
    </source>
</evidence>
<feature type="transmembrane region" description="Helical" evidence="1">
    <location>
        <begin position="20"/>
        <end position="38"/>
    </location>
</feature>
<evidence type="ECO:0000313" key="3">
    <source>
        <dbReference type="Proteomes" id="UP000800036"/>
    </source>
</evidence>
<name>A0A6A5UXY5_9PLEO</name>
<dbReference type="OrthoDB" id="5337378at2759"/>
<dbReference type="Proteomes" id="UP000800036">
    <property type="component" value="Unassembled WGS sequence"/>
</dbReference>
<keyword evidence="1" id="KW-0472">Membrane</keyword>
<dbReference type="EMBL" id="ML976728">
    <property type="protein sequence ID" value="KAF1967736.1"/>
    <property type="molecule type" value="Genomic_DNA"/>
</dbReference>
<accession>A0A6A5UXY5</accession>
<reference evidence="2" key="1">
    <citation type="journal article" date="2020" name="Stud. Mycol.">
        <title>101 Dothideomycetes genomes: a test case for predicting lifestyles and emergence of pathogens.</title>
        <authorList>
            <person name="Haridas S."/>
            <person name="Albert R."/>
            <person name="Binder M."/>
            <person name="Bloem J."/>
            <person name="Labutti K."/>
            <person name="Salamov A."/>
            <person name="Andreopoulos B."/>
            <person name="Baker S."/>
            <person name="Barry K."/>
            <person name="Bills G."/>
            <person name="Bluhm B."/>
            <person name="Cannon C."/>
            <person name="Castanera R."/>
            <person name="Culley D."/>
            <person name="Daum C."/>
            <person name="Ezra D."/>
            <person name="Gonzalez J."/>
            <person name="Henrissat B."/>
            <person name="Kuo A."/>
            <person name="Liang C."/>
            <person name="Lipzen A."/>
            <person name="Lutzoni F."/>
            <person name="Magnuson J."/>
            <person name="Mondo S."/>
            <person name="Nolan M."/>
            <person name="Ohm R."/>
            <person name="Pangilinan J."/>
            <person name="Park H.-J."/>
            <person name="Ramirez L."/>
            <person name="Alfaro M."/>
            <person name="Sun H."/>
            <person name="Tritt A."/>
            <person name="Yoshinaga Y."/>
            <person name="Zwiers L.-H."/>
            <person name="Turgeon B."/>
            <person name="Goodwin S."/>
            <person name="Spatafora J."/>
            <person name="Crous P."/>
            <person name="Grigoriev I."/>
        </authorList>
    </citation>
    <scope>NUCLEOTIDE SEQUENCE</scope>
    <source>
        <strain evidence="2">CBS 107.79</strain>
    </source>
</reference>
<evidence type="ECO:0000256" key="1">
    <source>
        <dbReference type="SAM" id="Phobius"/>
    </source>
</evidence>
<organism evidence="2 3">
    <name type="scientific">Bimuria novae-zelandiae CBS 107.79</name>
    <dbReference type="NCBI Taxonomy" id="1447943"/>
    <lineage>
        <taxon>Eukaryota</taxon>
        <taxon>Fungi</taxon>
        <taxon>Dikarya</taxon>
        <taxon>Ascomycota</taxon>
        <taxon>Pezizomycotina</taxon>
        <taxon>Dothideomycetes</taxon>
        <taxon>Pleosporomycetidae</taxon>
        <taxon>Pleosporales</taxon>
        <taxon>Massarineae</taxon>
        <taxon>Didymosphaeriaceae</taxon>
        <taxon>Bimuria</taxon>
    </lineage>
</organism>
<proteinExistence type="predicted"/>
<gene>
    <name evidence="2" type="ORF">BU23DRAFT_583653</name>
</gene>
<protein>
    <recommendedName>
        <fullName evidence="4">Protein kinase domain-containing protein</fullName>
    </recommendedName>
</protein>
<sequence length="365" mass="41741">MGKIHGVRWVVPRQVHSRFLRLGIVRVVGILAIIWLIHQQHLYSIYRSALSAKYAPTDFGDTDFETTYQMDDEAALLKDELIANREGWKKLGAGWEGTTYTYNGVVIKTFTPGRRPFRNCAPRNTSSRWPTEIPASTLLGNNATGRSNASSKSKDTLQGRFLPVRTAFYATTDPDALLEWHLVTPFAPQGIGLRALDARYRGKFHDLLDSLQALYEAGFCHDDIKLDNVFLRDCRANDSIRALKSYILFLRSASADADLLDKKLFLRQAPLSRLFWWTMDGAQTMTSDELRRQSRIEHAERTAGVKAGTREIEFMEQPSHLPRLPFRDIRLSKKTERMLDLHNSEVYARWMAMGWIFGIEQDACP</sequence>
<keyword evidence="1" id="KW-1133">Transmembrane helix</keyword>
<evidence type="ECO:0008006" key="4">
    <source>
        <dbReference type="Google" id="ProtNLM"/>
    </source>
</evidence>